<evidence type="ECO:0000313" key="2">
    <source>
        <dbReference type="Proteomes" id="UP001202961"/>
    </source>
</evidence>
<keyword evidence="2" id="KW-1185">Reference proteome</keyword>
<dbReference type="RefSeq" id="WP_250927303.1">
    <property type="nucleotide sequence ID" value="NZ_JAMQBK010000012.1"/>
</dbReference>
<protein>
    <submittedName>
        <fullName evidence="1">Uncharacterized protein</fullName>
    </submittedName>
</protein>
<accession>A0ABT0TYF0</accession>
<name>A0ABT0TYF0_9BACT</name>
<evidence type="ECO:0000313" key="1">
    <source>
        <dbReference type="EMBL" id="MCM2369632.1"/>
    </source>
</evidence>
<sequence>MKDFPFIDGEHSDDEISRRFDRERLHEEAAKAKQGIPLENACEETLYSQLPHDEAKRFAEFSKVNSELKQVLEERDRKFDNLCKQVEEIRSDVKLLLSRLSGE</sequence>
<organism evidence="1 2">
    <name type="scientific">Aporhodopirellula aestuarii</name>
    <dbReference type="NCBI Taxonomy" id="2950107"/>
    <lineage>
        <taxon>Bacteria</taxon>
        <taxon>Pseudomonadati</taxon>
        <taxon>Planctomycetota</taxon>
        <taxon>Planctomycetia</taxon>
        <taxon>Pirellulales</taxon>
        <taxon>Pirellulaceae</taxon>
        <taxon>Aporhodopirellula</taxon>
    </lineage>
</organism>
<proteinExistence type="predicted"/>
<dbReference type="EMBL" id="JAMQBK010000012">
    <property type="protein sequence ID" value="MCM2369632.1"/>
    <property type="molecule type" value="Genomic_DNA"/>
</dbReference>
<reference evidence="1 2" key="1">
    <citation type="journal article" date="2022" name="Syst. Appl. Microbiol.">
        <title>Rhodopirellula aestuarii sp. nov., a novel member of the genus Rhodopirellula isolated from brackish sediments collected in the Tagus River estuary, Portugal.</title>
        <authorList>
            <person name="Vitorino I.R."/>
            <person name="Klimek D."/>
            <person name="Calusinska M."/>
            <person name="Lobo-da-Cunha A."/>
            <person name="Vasconcelos V."/>
            <person name="Lage O.M."/>
        </authorList>
    </citation>
    <scope>NUCLEOTIDE SEQUENCE [LARGE SCALE GENOMIC DNA]</scope>
    <source>
        <strain evidence="1 2">ICT_H3.1</strain>
    </source>
</reference>
<dbReference type="Proteomes" id="UP001202961">
    <property type="component" value="Unassembled WGS sequence"/>
</dbReference>
<gene>
    <name evidence="1" type="ORF">NB063_03240</name>
</gene>
<comment type="caution">
    <text evidence="1">The sequence shown here is derived from an EMBL/GenBank/DDBJ whole genome shotgun (WGS) entry which is preliminary data.</text>
</comment>